<dbReference type="InterPro" id="IPR015943">
    <property type="entry name" value="WD40/YVTN_repeat-like_dom_sf"/>
</dbReference>
<dbReference type="GO" id="GO:0010411">
    <property type="term" value="P:xyloglucan metabolic process"/>
    <property type="evidence" value="ECO:0007669"/>
    <property type="project" value="TreeGrafter"/>
</dbReference>
<keyword evidence="5" id="KW-1185">Reference proteome</keyword>
<dbReference type="OrthoDB" id="5664384at2"/>
<keyword evidence="1" id="KW-0677">Repeat</keyword>
<dbReference type="eggNOG" id="COG4409">
    <property type="taxonomic scope" value="Bacteria"/>
</dbReference>
<reference evidence="4 5" key="1">
    <citation type="journal article" date="2011" name="J. Bacteriol.">
        <title>Complete genome sequence of the polycyclic aromatic hydrocarbon-degrading bacterium Alteromonas sp. strain SN2.</title>
        <authorList>
            <person name="Jin H.M."/>
            <person name="Jeong H."/>
            <person name="Moon E.J."/>
            <person name="Math R.K."/>
            <person name="Lee K."/>
            <person name="Kim H.J."/>
            <person name="Jeon C.O."/>
            <person name="Oh T.K."/>
            <person name="Kim J.F."/>
        </authorList>
    </citation>
    <scope>NUCLEOTIDE SEQUENCE [LARGE SCALE GENOMIC DNA]</scope>
    <source>
        <strain evidence="5">JCM 17741 / KACC 18427 / KCTC 11700BP / SN2</strain>
    </source>
</reference>
<evidence type="ECO:0000256" key="2">
    <source>
        <dbReference type="SAM" id="SignalP"/>
    </source>
</evidence>
<dbReference type="InterPro" id="IPR052025">
    <property type="entry name" value="Xyloglucanase_GH74"/>
</dbReference>
<dbReference type="SUPFAM" id="SSF50939">
    <property type="entry name" value="Sialidases"/>
    <property type="match status" value="2"/>
</dbReference>
<dbReference type="PANTHER" id="PTHR43739">
    <property type="entry name" value="XYLOGLUCANASE (EUROFUNG)"/>
    <property type="match status" value="1"/>
</dbReference>
<evidence type="ECO:0000256" key="1">
    <source>
        <dbReference type="ARBA" id="ARBA00022737"/>
    </source>
</evidence>
<sequence length="1085" mass="120025">MKKLLKAAVAVSLALSSSTVFAEKPNDDKPIFSSSTFKAMELRNIGPAYMSGRIADIAIDQNNPSTWYTAVGSGGVWKTTNAGNTWTPIFDKQAVYSIGDVTIAPSNSNIIWVGTGENNGGRHISFGDGVYKSVDGGQTWNNVGLEKSEHISDIIIHPTNPDIVWVSAQGPLWSGGGERGLYKTTDGGDTWKQVLTPADKWTGVTSLLIDPRNPDKLYAATWARQRSIAVYVGTNEGAGIHTSDDGGETWTELKTGLPEGNMGKIGMAISPMNPDVLYATIETDNRKGGFYRSADQGASWTKVSDEIGAGTGPHYYQEIFADQHQFDRVYIASNYSKVSDDGGKTWTPINTKRKHVDDHAMAFHPTDPDFVLMGSDGGIYMSHDRMANWRFMANLPLTQFYKVAPDDSKPFYMIYAGAQDNSTQGGPSRTMREEGIKNKDWFLTLGGDGHQPAVEPGNPDIMYSQWQQGNLTRVDMTTKEGVYVKPQPLPGDPAERYNWDAPINVSSHDPARIYFASQRVWRSDNRGDSWTAVSGDLTKNGNRMHMPMMGRTWSVEAGWDLYAMTEFHTIANFSESPVDENILWAGTDDGIIQVTTNGGESWKKIELDAIKGIPATAYVNDIRADLYDPNTVYVALDNHKYGDFKPYLIKSTNLGKKWTSLADDLPAKHLVWRIVQDHVNKDLMFIGTEFGVFFTVNGGKKWVELDGGIPTISTRDVKIQRRENDLVAGTFGRGIYILDDYAPLRALTEKSMQQDALLFAPSRPVKWFKLDTRHSDSDGDDRFVAENPAHGATLTYFLKDSLLTAKGKRQEAEKKLLEDDKYPKYPSWEAIEAELQEPEPAVYVEIRDNAGDVINRVSGSTKKGLHRITWDMKYSNTTPLTKKDSKNNGLMALPGTYSATLFKREGATVTQLAEPVQFTLESIYEGALEGASAEEITTYGNALTKAQKRAMSSTTVLKQVKDTMALLRVAIDRTPSNVTQFEAQFASIQSEINDINKAFTGLESRNRKGIKPANIMSRLRYARSALNSSYGPTQQHKDQLGYAEDELSQVIARIKTLHETTLPALQQAVVNEGGPWTAGIPVIAN</sequence>
<dbReference type="eggNOG" id="COG4447">
    <property type="taxonomic scope" value="Bacteria"/>
</dbReference>
<feature type="domain" description="Sortilin N-terminal" evidence="3">
    <location>
        <begin position="290"/>
        <end position="403"/>
    </location>
</feature>
<evidence type="ECO:0000313" key="4">
    <source>
        <dbReference type="EMBL" id="AEF02139.1"/>
    </source>
</evidence>
<organism evidence="4 5">
    <name type="scientific">Alteromonas naphthalenivorans</name>
    <dbReference type="NCBI Taxonomy" id="715451"/>
    <lineage>
        <taxon>Bacteria</taxon>
        <taxon>Pseudomonadati</taxon>
        <taxon>Pseudomonadota</taxon>
        <taxon>Gammaproteobacteria</taxon>
        <taxon>Alteromonadales</taxon>
        <taxon>Alteromonadaceae</taxon>
        <taxon>Alteromonas/Salinimonas group</taxon>
        <taxon>Alteromonas</taxon>
    </lineage>
</organism>
<dbReference type="InterPro" id="IPR036278">
    <property type="entry name" value="Sialidase_sf"/>
</dbReference>
<dbReference type="Proteomes" id="UP000000683">
    <property type="component" value="Chromosome"/>
</dbReference>
<keyword evidence="2" id="KW-0732">Signal</keyword>
<dbReference type="SUPFAM" id="SSF110296">
    <property type="entry name" value="Oligoxyloglucan reducing end-specific cellobiohydrolase"/>
    <property type="match status" value="1"/>
</dbReference>
<evidence type="ECO:0000259" key="3">
    <source>
        <dbReference type="Pfam" id="PF15902"/>
    </source>
</evidence>
<feature type="domain" description="Sortilin N-terminal" evidence="3">
    <location>
        <begin position="130"/>
        <end position="256"/>
    </location>
</feature>
<dbReference type="HOGENOM" id="CLU_004847_0_0_6"/>
<evidence type="ECO:0000313" key="5">
    <source>
        <dbReference type="Proteomes" id="UP000000683"/>
    </source>
</evidence>
<gene>
    <name evidence="4" type="ordered locus">ambt_02925</name>
</gene>
<dbReference type="KEGG" id="alt:ambt_02925"/>
<dbReference type="PANTHER" id="PTHR43739:SF5">
    <property type="entry name" value="EXO-ALPHA-SIALIDASE"/>
    <property type="match status" value="1"/>
</dbReference>
<feature type="chain" id="PRO_5003336045" evidence="2">
    <location>
        <begin position="23"/>
        <end position="1085"/>
    </location>
</feature>
<dbReference type="EMBL" id="CP002339">
    <property type="protein sequence ID" value="AEF02139.1"/>
    <property type="molecule type" value="Genomic_DNA"/>
</dbReference>
<dbReference type="InterPro" id="IPR031778">
    <property type="entry name" value="Sortilin_N"/>
</dbReference>
<proteinExistence type="predicted"/>
<name>F5ZAK9_ALTNA</name>
<dbReference type="Pfam" id="PF15902">
    <property type="entry name" value="Sortilin-Vps10"/>
    <property type="match status" value="2"/>
</dbReference>
<dbReference type="CDD" id="cd15482">
    <property type="entry name" value="Sialidase_non-viral"/>
    <property type="match status" value="2"/>
</dbReference>
<dbReference type="RefSeq" id="WP_013783081.1">
    <property type="nucleotide sequence ID" value="NC_015554.1"/>
</dbReference>
<protein>
    <submittedName>
        <fullName evidence="4">BNR/Asp-box repeat-containing protein</fullName>
    </submittedName>
</protein>
<dbReference type="Gene3D" id="2.130.10.10">
    <property type="entry name" value="YVTN repeat-like/Quinoprotein amine dehydrogenase"/>
    <property type="match status" value="4"/>
</dbReference>
<dbReference type="AlphaFoldDB" id="F5ZAK9"/>
<feature type="signal peptide" evidence="2">
    <location>
        <begin position="1"/>
        <end position="22"/>
    </location>
</feature>
<accession>F5ZAK9</accession>